<evidence type="ECO:0000256" key="3">
    <source>
        <dbReference type="ARBA" id="ARBA00023136"/>
    </source>
</evidence>
<dbReference type="Pfam" id="PF00905">
    <property type="entry name" value="Transpeptidase"/>
    <property type="match status" value="1"/>
</dbReference>
<keyword evidence="3 5" id="KW-0472">Membrane</keyword>
<dbReference type="PANTHER" id="PTHR30627">
    <property type="entry name" value="PEPTIDOGLYCAN D,D-TRANSPEPTIDASE"/>
    <property type="match status" value="1"/>
</dbReference>
<feature type="compositionally biased region" description="Polar residues" evidence="4">
    <location>
        <begin position="477"/>
        <end position="488"/>
    </location>
</feature>
<feature type="domain" description="Penicillin-binding protein transpeptidase" evidence="6">
    <location>
        <begin position="270"/>
        <end position="575"/>
    </location>
</feature>
<dbReference type="Proteomes" id="UP000182652">
    <property type="component" value="Unassembled WGS sequence"/>
</dbReference>
<accession>A0A1H4QVR0</accession>
<proteinExistence type="inferred from homology"/>
<comment type="similarity">
    <text evidence="2">Belongs to the transpeptidase family.</text>
</comment>
<dbReference type="InterPro" id="IPR012338">
    <property type="entry name" value="Beta-lactam/transpept-like"/>
</dbReference>
<keyword evidence="5" id="KW-1133">Transmembrane helix</keyword>
<feature type="compositionally biased region" description="Gly residues" evidence="4">
    <location>
        <begin position="598"/>
        <end position="607"/>
    </location>
</feature>
<name>A0A1H4QVR0_9MICC</name>
<dbReference type="STRING" id="156980.SAMN04489745_2396"/>
<keyword evidence="9" id="KW-1185">Reference proteome</keyword>
<dbReference type="Gene3D" id="3.30.450.330">
    <property type="match status" value="1"/>
</dbReference>
<keyword evidence="5" id="KW-0812">Transmembrane</keyword>
<protein>
    <submittedName>
        <fullName evidence="8">Peptidoglycan synthetase FtsI</fullName>
    </submittedName>
</protein>
<feature type="region of interest" description="Disordered" evidence="4">
    <location>
        <begin position="584"/>
        <end position="607"/>
    </location>
</feature>
<dbReference type="InterPro" id="IPR036138">
    <property type="entry name" value="PBP_dimer_sf"/>
</dbReference>
<gene>
    <name evidence="8" type="ORF">SAMN04489745_2396</name>
</gene>
<sequence>MVRTGKTKQQETARRVQLRLRIGLGIMLTLLLVVGGQLVLIQGFDVGGLAEAAQAKRSRTIELPAQRGSIVDAKGTVLANSIIRYDVVIDPKQNTSVDSFRRADPQDPKKTIKISRDQGLRDLAGLLKMPFEDVKKAATGTSQYKLLARGVKPETADAILELSVPGVVTQGTSQRVYPNGAVAGGIIGFLKDGKDGIAGIEQTQNSVLTGTPGSRSFEMGADGLVIPVAPDHITPAKNGRTVKLTLDSDLQYYAQQVIQTQVNNLGAEWGSVVVQEVKTGKIVAMADTNTPDPNNPGGVDAKDRGVRSVTAALEPGSVEKPLVAAALLEEGKSKPMEQFSIPNSYTVNGQTFEDSFSHPTFNRTLAGILGYSLNTGTVMAGQRLSKQERYDWLRRFGIGQAPNVPLPGVAGGILSKPDQWDGRQEFTVLFGQGVSQSVLQTVMAYQSIANDGVMLEPRLVDGYINEDGTEEKAPTGPSRQVISKSTAKQTRDMLESVVTEGEWKDAAIPGYRVGAKTGTSESPCDNGRPGFCGYTASIVGMAPMDNPQYIVEVLVQRPQDKIFGIDGADIFRSVMGQVLRVNNVPPSTGKPVHLDQFGPGGSSGTGK</sequence>
<dbReference type="SUPFAM" id="SSF56519">
    <property type="entry name" value="Penicillin binding protein dimerisation domain"/>
    <property type="match status" value="1"/>
</dbReference>
<dbReference type="GO" id="GO:0005886">
    <property type="term" value="C:plasma membrane"/>
    <property type="evidence" value="ECO:0007669"/>
    <property type="project" value="TreeGrafter"/>
</dbReference>
<dbReference type="InterPro" id="IPR050515">
    <property type="entry name" value="Beta-lactam/transpept"/>
</dbReference>
<evidence type="ECO:0000256" key="5">
    <source>
        <dbReference type="SAM" id="Phobius"/>
    </source>
</evidence>
<reference evidence="8 9" key="1">
    <citation type="submission" date="2016-10" db="EMBL/GenBank/DDBJ databases">
        <authorList>
            <person name="de Groot N.N."/>
        </authorList>
    </citation>
    <scope>NUCLEOTIDE SEQUENCE [LARGE SCALE GENOMIC DNA]</scope>
    <source>
        <strain evidence="8 9">DSM 10495</strain>
    </source>
</reference>
<organism evidence="8 9">
    <name type="scientific">Arthrobacter woluwensis</name>
    <dbReference type="NCBI Taxonomy" id="156980"/>
    <lineage>
        <taxon>Bacteria</taxon>
        <taxon>Bacillati</taxon>
        <taxon>Actinomycetota</taxon>
        <taxon>Actinomycetes</taxon>
        <taxon>Micrococcales</taxon>
        <taxon>Micrococcaceae</taxon>
        <taxon>Arthrobacter</taxon>
    </lineage>
</organism>
<dbReference type="PANTHER" id="PTHR30627:SF1">
    <property type="entry name" value="PEPTIDOGLYCAN D,D-TRANSPEPTIDASE FTSI"/>
    <property type="match status" value="1"/>
</dbReference>
<dbReference type="InterPro" id="IPR005311">
    <property type="entry name" value="PBP_dimer"/>
</dbReference>
<dbReference type="Gene3D" id="3.90.1310.10">
    <property type="entry name" value="Penicillin-binding protein 2a (Domain 2)"/>
    <property type="match status" value="1"/>
</dbReference>
<evidence type="ECO:0000256" key="1">
    <source>
        <dbReference type="ARBA" id="ARBA00004370"/>
    </source>
</evidence>
<evidence type="ECO:0000313" key="9">
    <source>
        <dbReference type="Proteomes" id="UP000182652"/>
    </source>
</evidence>
<evidence type="ECO:0000256" key="2">
    <source>
        <dbReference type="ARBA" id="ARBA00007171"/>
    </source>
</evidence>
<dbReference type="InterPro" id="IPR001460">
    <property type="entry name" value="PCN-bd_Tpept"/>
</dbReference>
<dbReference type="AlphaFoldDB" id="A0A1H4QVR0"/>
<comment type="subcellular location">
    <subcellularLocation>
        <location evidence="1">Membrane</location>
    </subcellularLocation>
</comment>
<evidence type="ECO:0000256" key="4">
    <source>
        <dbReference type="SAM" id="MobiDB-lite"/>
    </source>
</evidence>
<dbReference type="GO" id="GO:0008658">
    <property type="term" value="F:penicillin binding"/>
    <property type="evidence" value="ECO:0007669"/>
    <property type="project" value="InterPro"/>
</dbReference>
<dbReference type="EMBL" id="FNSN01000003">
    <property type="protein sequence ID" value="SEC23591.1"/>
    <property type="molecule type" value="Genomic_DNA"/>
</dbReference>
<dbReference type="GO" id="GO:0071555">
    <property type="term" value="P:cell wall organization"/>
    <property type="evidence" value="ECO:0007669"/>
    <property type="project" value="TreeGrafter"/>
</dbReference>
<feature type="domain" description="Penicillin-binding protein dimerisation" evidence="7">
    <location>
        <begin position="63"/>
        <end position="226"/>
    </location>
</feature>
<evidence type="ECO:0000259" key="7">
    <source>
        <dbReference type="Pfam" id="PF03717"/>
    </source>
</evidence>
<feature type="region of interest" description="Disordered" evidence="4">
    <location>
        <begin position="467"/>
        <end position="488"/>
    </location>
</feature>
<evidence type="ECO:0000259" key="6">
    <source>
        <dbReference type="Pfam" id="PF00905"/>
    </source>
</evidence>
<dbReference type="SUPFAM" id="SSF56601">
    <property type="entry name" value="beta-lactamase/transpeptidase-like"/>
    <property type="match status" value="1"/>
</dbReference>
<dbReference type="Pfam" id="PF03717">
    <property type="entry name" value="PBP_dimer"/>
    <property type="match status" value="1"/>
</dbReference>
<evidence type="ECO:0000313" key="8">
    <source>
        <dbReference type="EMBL" id="SEC23591.1"/>
    </source>
</evidence>
<dbReference type="Gene3D" id="3.40.710.10">
    <property type="entry name" value="DD-peptidase/beta-lactamase superfamily"/>
    <property type="match status" value="1"/>
</dbReference>
<feature type="transmembrane region" description="Helical" evidence="5">
    <location>
        <begin position="20"/>
        <end position="40"/>
    </location>
</feature>